<sequence>MRGTYKAAIALLLLIILLPLTLLLTLAQWVPTLAGIWLPAGTRIAFEKSPRLTRNALVISDLRYLVDDCEIARVEDATLSHPSRWKINIGALDLNSACLSKIPASEPSPAAPRTLAEWQSLLPNTWLTIDRLTLSPWQAWEGKLTASLTPSLQEIVYHGDKFSLRGKLRGRSLTVTDVTLHLPDNPQPVKLVGEFTLPLVPDGLPVQGHTVATFSVPQIPTLVDGELTWQDNQGQLVMIARESGEPLLDLPWQITPEQLTISDGRWRWDQAGIPLSGRLGLKIDNWQQGTEKAVISGRMNVLTQGDAGKGNAVLTFGPGKLSMDNSNMPMQLTGIAKQNDLTLYAKLPATLTGSLADPRLAFAPGALLRSRGRIIDSLNIDEVRWPLAGVALTRKGIDGRLQAILRAHEQEMGDFTLHLDGRASDFLPDNGLWQWRYWGEGNFTPMQARWDVAGRGEWRDSVIELSELSTGFDQLKYGTMHASAPRMVLDSPIRWQRDPAKPHFSGALSFDAGETTFTGGSVLPPSTIKFSVDGSDPTFFNYKGALNARAIGPVQLNGRWDGERLRGQAWWPKQSLTVFQPLIPPDWKMTLKDGELYAQVAYSAAADQGFEAGGHGVLKSGSVWMPDNKINGVDFVLPFRFGQGTWSLGTHGPVTLRIGEVINQVTARNITADLQGDYPWSDANPLLLSNVSVDLLGGKVALQQLRMPQHDAALLRVQNISSSELISAINPKQFALSGPFSGALPLWLDNDRWIIKDGWLTNAGPMTLRLDKDTADALVKENGAAGGAINWLRYMEISQSWTKLNLDNLGELTLASTLRGASRVEGQTQAANLNYTHQENVFTLWRSLRFGDKLQTWLEEHAALPDNRCPTGKECKEQP</sequence>
<organism evidence="1 2">
    <name type="scientific">Leclercia barmai</name>
    <dbReference type="NCBI Taxonomy" id="2785629"/>
    <lineage>
        <taxon>Bacteria</taxon>
        <taxon>Pseudomonadati</taxon>
        <taxon>Pseudomonadota</taxon>
        <taxon>Gammaproteobacteria</taxon>
        <taxon>Enterobacterales</taxon>
        <taxon>Enterobacteriaceae</taxon>
        <taxon>Leclercia</taxon>
    </lineage>
</organism>
<dbReference type="RefSeq" id="WP_223075791.1">
    <property type="nucleotide sequence ID" value="NZ_JADMNK010000020.1"/>
</dbReference>
<reference evidence="1 2" key="1">
    <citation type="submission" date="2020-11" db="EMBL/GenBank/DDBJ databases">
        <title>Draft Genome of Enterobacter sp. strain EMC7.</title>
        <authorList>
            <person name="Barman P."/>
            <person name="Sinha S."/>
            <person name="Sen S."/>
            <person name="Chakraborty R."/>
        </authorList>
    </citation>
    <scope>NUCLEOTIDE SEQUENCE [LARGE SCALE GENOMIC DNA]</scope>
    <source>
        <strain evidence="1 2">EMC7</strain>
    </source>
</reference>
<name>A0ABS7S242_9ENTR</name>
<comment type="caution">
    <text evidence="1">The sequence shown here is derived from an EMBL/GenBank/DDBJ whole genome shotgun (WGS) entry which is preliminary data.</text>
</comment>
<dbReference type="EMBL" id="JADMNK010000020">
    <property type="protein sequence ID" value="MBZ0060644.1"/>
    <property type="molecule type" value="Genomic_DNA"/>
</dbReference>
<evidence type="ECO:0000313" key="2">
    <source>
        <dbReference type="Proteomes" id="UP000706580"/>
    </source>
</evidence>
<gene>
    <name evidence="1" type="ORF">ITX56_23205</name>
</gene>
<keyword evidence="2" id="KW-1185">Reference proteome</keyword>
<dbReference type="NCBIfam" id="NF007971">
    <property type="entry name" value="PRK10695.1"/>
    <property type="match status" value="1"/>
</dbReference>
<dbReference type="InterPro" id="IPR021730">
    <property type="entry name" value="YdbH"/>
</dbReference>
<proteinExistence type="predicted"/>
<dbReference type="Proteomes" id="UP000706580">
    <property type="component" value="Unassembled WGS sequence"/>
</dbReference>
<evidence type="ECO:0000313" key="1">
    <source>
        <dbReference type="EMBL" id="MBZ0060644.1"/>
    </source>
</evidence>
<dbReference type="Pfam" id="PF11739">
    <property type="entry name" value="YdbH-like"/>
    <property type="match status" value="1"/>
</dbReference>
<protein>
    <submittedName>
        <fullName evidence="1">YdbH family protein</fullName>
    </submittedName>
</protein>
<accession>A0ABS7S242</accession>